<dbReference type="InterPro" id="IPR023358">
    <property type="entry name" value="Peptidase_M18_dom2"/>
</dbReference>
<organism evidence="13 14">
    <name type="scientific">Clostridium argentinense CDC 2741</name>
    <dbReference type="NCBI Taxonomy" id="1418104"/>
    <lineage>
        <taxon>Bacteria</taxon>
        <taxon>Bacillati</taxon>
        <taxon>Bacillota</taxon>
        <taxon>Clostridia</taxon>
        <taxon>Eubacteriales</taxon>
        <taxon>Clostridiaceae</taxon>
        <taxon>Clostridium</taxon>
    </lineage>
</organism>
<evidence type="ECO:0000313" key="13">
    <source>
        <dbReference type="EMBL" id="KIE46457.1"/>
    </source>
</evidence>
<keyword evidence="6 10" id="KW-0479">Metal-binding</keyword>
<protein>
    <recommendedName>
        <fullName evidence="3 10">Probable M18 family aminopeptidase 2</fullName>
        <ecNumber evidence="10">3.4.11.-</ecNumber>
    </recommendedName>
</protein>
<evidence type="ECO:0000256" key="3">
    <source>
        <dbReference type="ARBA" id="ARBA00014897"/>
    </source>
</evidence>
<keyword evidence="14" id="KW-1185">Reference proteome</keyword>
<evidence type="ECO:0000256" key="10">
    <source>
        <dbReference type="HAMAP-Rule" id="MF_00467"/>
    </source>
</evidence>
<dbReference type="PANTHER" id="PTHR28570:SF3">
    <property type="entry name" value="ASPARTYL AMINOPEPTIDASE"/>
    <property type="match status" value="1"/>
</dbReference>
<keyword evidence="7 10" id="KW-0378">Hydrolase</keyword>
<dbReference type="GO" id="GO:0006508">
    <property type="term" value="P:proteolysis"/>
    <property type="evidence" value="ECO:0007669"/>
    <property type="project" value="UniProtKB-UniRule"/>
</dbReference>
<accession>A0A0C1QZC1</accession>
<keyword evidence="5 10" id="KW-0645">Protease</keyword>
<evidence type="ECO:0000256" key="6">
    <source>
        <dbReference type="ARBA" id="ARBA00022723"/>
    </source>
</evidence>
<dbReference type="CDD" id="cd05658">
    <property type="entry name" value="M18_DAP"/>
    <property type="match status" value="1"/>
</dbReference>
<comment type="cofactor">
    <cofactor evidence="1 10 12">
        <name>Zn(2+)</name>
        <dbReference type="ChEBI" id="CHEBI:29105"/>
    </cofactor>
</comment>
<name>A0A0C1QZC1_9CLOT</name>
<evidence type="ECO:0000256" key="7">
    <source>
        <dbReference type="ARBA" id="ARBA00022801"/>
    </source>
</evidence>
<dbReference type="PRINTS" id="PR00932">
    <property type="entry name" value="AMINO1PTASE"/>
</dbReference>
<keyword evidence="9 10" id="KW-0482">Metalloprotease</keyword>
<dbReference type="Proteomes" id="UP000031366">
    <property type="component" value="Unassembled WGS sequence"/>
</dbReference>
<dbReference type="Pfam" id="PF02127">
    <property type="entry name" value="Peptidase_M18"/>
    <property type="match status" value="1"/>
</dbReference>
<evidence type="ECO:0000256" key="1">
    <source>
        <dbReference type="ARBA" id="ARBA00001947"/>
    </source>
</evidence>
<keyword evidence="8 10" id="KW-0862">Zinc</keyword>
<dbReference type="OrthoDB" id="9764268at2"/>
<evidence type="ECO:0000256" key="12">
    <source>
        <dbReference type="RuleBase" id="RU004387"/>
    </source>
</evidence>
<dbReference type="AlphaFoldDB" id="A0A0C1QZC1"/>
<dbReference type="GO" id="GO:0008237">
    <property type="term" value="F:metallopeptidase activity"/>
    <property type="evidence" value="ECO:0007669"/>
    <property type="project" value="UniProtKB-UniRule"/>
</dbReference>
<dbReference type="STRING" id="29341.RSJ17_15675"/>
<dbReference type="SUPFAM" id="SSF101821">
    <property type="entry name" value="Aminopeptidase/glucanase lid domain"/>
    <property type="match status" value="1"/>
</dbReference>
<dbReference type="EC" id="3.4.11.-" evidence="10"/>
<feature type="binding site" evidence="10">
    <location>
        <position position="84"/>
    </location>
    <ligand>
        <name>Zn(2+)</name>
        <dbReference type="ChEBI" id="CHEBI:29105"/>
    </ligand>
</feature>
<keyword evidence="4 10" id="KW-0031">Aminopeptidase</keyword>
<dbReference type="InterPro" id="IPR001948">
    <property type="entry name" value="Peptidase_M18"/>
</dbReference>
<dbReference type="FunFam" id="2.30.250.10:FF:000003">
    <property type="entry name" value="Probable M18 family aminopeptidase 2"/>
    <property type="match status" value="1"/>
</dbReference>
<dbReference type="SUPFAM" id="SSF53187">
    <property type="entry name" value="Zn-dependent exopeptidases"/>
    <property type="match status" value="1"/>
</dbReference>
<dbReference type="GO" id="GO:0008270">
    <property type="term" value="F:zinc ion binding"/>
    <property type="evidence" value="ECO:0007669"/>
    <property type="project" value="UniProtKB-UniRule"/>
</dbReference>
<feature type="binding site" evidence="10">
    <location>
        <position position="161"/>
    </location>
    <ligand>
        <name>Zn(2+)</name>
        <dbReference type="ChEBI" id="CHEBI:29105"/>
    </ligand>
</feature>
<dbReference type="InterPro" id="IPR022984">
    <property type="entry name" value="M18_aminopeptidase_2"/>
</dbReference>
<gene>
    <name evidence="10" type="primary">apeB</name>
    <name evidence="13" type="ORF">U732_1969</name>
</gene>
<dbReference type="PANTHER" id="PTHR28570">
    <property type="entry name" value="ASPARTYL AMINOPEPTIDASE"/>
    <property type="match status" value="1"/>
</dbReference>
<dbReference type="Gene3D" id="3.40.630.10">
    <property type="entry name" value="Zn peptidases"/>
    <property type="match status" value="1"/>
</dbReference>
<evidence type="ECO:0000256" key="9">
    <source>
        <dbReference type="ARBA" id="ARBA00023049"/>
    </source>
</evidence>
<dbReference type="GO" id="GO:0004177">
    <property type="term" value="F:aminopeptidase activity"/>
    <property type="evidence" value="ECO:0007669"/>
    <property type="project" value="UniProtKB-UniRule"/>
</dbReference>
<dbReference type="HAMAP" id="MF_00467">
    <property type="entry name" value="Aminopeptidase_M18_2"/>
    <property type="match status" value="1"/>
</dbReference>
<dbReference type="Gene3D" id="2.30.250.10">
    <property type="entry name" value="Aminopeptidase i, Domain 2"/>
    <property type="match status" value="1"/>
</dbReference>
<evidence type="ECO:0000256" key="2">
    <source>
        <dbReference type="ARBA" id="ARBA00008290"/>
    </source>
</evidence>
<dbReference type="EMBL" id="AYSO01000017">
    <property type="protein sequence ID" value="KIE46457.1"/>
    <property type="molecule type" value="Genomic_DNA"/>
</dbReference>
<evidence type="ECO:0000256" key="4">
    <source>
        <dbReference type="ARBA" id="ARBA00022438"/>
    </source>
</evidence>
<evidence type="ECO:0000256" key="8">
    <source>
        <dbReference type="ARBA" id="ARBA00022833"/>
    </source>
</evidence>
<dbReference type="RefSeq" id="WP_039633909.1">
    <property type="nucleotide sequence ID" value="NZ_AYSO01000017.1"/>
</dbReference>
<evidence type="ECO:0000256" key="5">
    <source>
        <dbReference type="ARBA" id="ARBA00022670"/>
    </source>
</evidence>
<feature type="binding site" evidence="10">
    <location>
        <position position="409"/>
    </location>
    <ligand>
        <name>Zn(2+)</name>
        <dbReference type="ChEBI" id="CHEBI:29105"/>
    </ligand>
</feature>
<reference evidence="13 14" key="1">
    <citation type="journal article" date="2015" name="Infect. Genet. Evol.">
        <title>Genomic sequences of six botulinum neurotoxin-producing strains representing three clostridial species illustrate the mobility and diversity of botulinum neurotoxin genes.</title>
        <authorList>
            <person name="Smith T.J."/>
            <person name="Hill K.K."/>
            <person name="Xie G."/>
            <person name="Foley B.T."/>
            <person name="Williamson C.H."/>
            <person name="Foster J.T."/>
            <person name="Johnson S.L."/>
            <person name="Chertkov O."/>
            <person name="Teshima H."/>
            <person name="Gibbons H.S."/>
            <person name="Johnsky L.A."/>
            <person name="Karavis M.A."/>
            <person name="Smith L.A."/>
        </authorList>
    </citation>
    <scope>NUCLEOTIDE SEQUENCE [LARGE SCALE GENOMIC DNA]</scope>
    <source>
        <strain evidence="13 14">CDC 2741</strain>
    </source>
</reference>
<comment type="caution">
    <text evidence="13">The sequence shown here is derived from an EMBL/GenBank/DDBJ whole genome shotgun (WGS) entry which is preliminary data.</text>
</comment>
<sequence length="433" mass="48080">MSQQLDFARDLIDFLYESPTAFHAVKSVKERLNKAGFMEVKEEDKWKLEKGGKYYTTKNNSALVAFVVGNGEIEEQGFKLVGAHTDSPGFRVKPNAEMTVENSYVRLNTEVYGGPILSTWFDRPLAIAGRVVLKGESILYPKTTLININKPLLIIPNIAIHMNREVNKGFDINAQKDTLPVLSLVNESLENGNYLLNALAEELKVSKEEIIDFDLYLYEYEKGSIIGLNNEFISSGRLDDLQMVHAGIEALIKADITKGTNVMVCYDNEEVGSSTKQGADSDMLSNILERIVLSQGKGREEFFRALAKSFIISADNAHAVHPAAPEKHDPTNRPLMNKGPVIKINANQAYTTDSDSDAVYEEICKSAGVPVQKFVNRSDLRGGSTIGPINSTHINIRSVDIGNPTLAMHSIRELAGVEDHTYVMKSFIKFYNL</sequence>
<comment type="similarity">
    <text evidence="2 10 11">Belongs to the peptidase M18 family.</text>
</comment>
<dbReference type="NCBIfam" id="NF002759">
    <property type="entry name" value="PRK02813.1"/>
    <property type="match status" value="1"/>
</dbReference>
<proteinExistence type="inferred from homology"/>
<dbReference type="GO" id="GO:0005737">
    <property type="term" value="C:cytoplasm"/>
    <property type="evidence" value="ECO:0007669"/>
    <property type="project" value="UniProtKB-ARBA"/>
</dbReference>
<evidence type="ECO:0000256" key="11">
    <source>
        <dbReference type="RuleBase" id="RU004386"/>
    </source>
</evidence>
<evidence type="ECO:0000313" key="14">
    <source>
        <dbReference type="Proteomes" id="UP000031366"/>
    </source>
</evidence>